<dbReference type="Pfam" id="PF02195">
    <property type="entry name" value="ParB_N"/>
    <property type="match status" value="1"/>
</dbReference>
<dbReference type="Gene3D" id="3.90.1530.30">
    <property type="match status" value="1"/>
</dbReference>
<protein>
    <recommendedName>
        <fullName evidence="2">ParB-like N-terminal domain-containing protein</fullName>
    </recommendedName>
</protein>
<dbReference type="RefSeq" id="WP_015709140.1">
    <property type="nucleotide sequence ID" value="NC_015578.1"/>
</dbReference>
<dbReference type="GO" id="GO:0003677">
    <property type="term" value="F:DNA binding"/>
    <property type="evidence" value="ECO:0007669"/>
    <property type="project" value="InterPro"/>
</dbReference>
<dbReference type="SUPFAM" id="SSF109709">
    <property type="entry name" value="KorB DNA-binding domain-like"/>
    <property type="match status" value="1"/>
</dbReference>
<dbReference type="PANTHER" id="PTHR33375">
    <property type="entry name" value="CHROMOSOME-PARTITIONING PROTEIN PARB-RELATED"/>
    <property type="match status" value="1"/>
</dbReference>
<evidence type="ECO:0000313" key="4">
    <source>
        <dbReference type="Proteomes" id="UP000009223"/>
    </source>
</evidence>
<feature type="domain" description="ParB-like N-terminal" evidence="2">
    <location>
        <begin position="27"/>
        <end position="117"/>
    </location>
</feature>
<evidence type="ECO:0000256" key="1">
    <source>
        <dbReference type="ARBA" id="ARBA00006295"/>
    </source>
</evidence>
<dbReference type="GO" id="GO:0005694">
    <property type="term" value="C:chromosome"/>
    <property type="evidence" value="ECO:0007669"/>
    <property type="project" value="TreeGrafter"/>
</dbReference>
<dbReference type="Gene3D" id="1.10.10.730">
    <property type="entry name" value="KorB DNA-binding domain"/>
    <property type="match status" value="1"/>
</dbReference>
<gene>
    <name evidence="3" type="ordered locus">TREPR_0912</name>
</gene>
<dbReference type="InterPro" id="IPR050336">
    <property type="entry name" value="Chromosome_partition/occlusion"/>
</dbReference>
<dbReference type="SUPFAM" id="SSF110849">
    <property type="entry name" value="ParB/Sulfiredoxin"/>
    <property type="match status" value="1"/>
</dbReference>
<evidence type="ECO:0000313" key="3">
    <source>
        <dbReference type="EMBL" id="AEF84927.1"/>
    </source>
</evidence>
<dbReference type="InterPro" id="IPR003115">
    <property type="entry name" value="ParB_N"/>
</dbReference>
<dbReference type="eggNOG" id="COG1475">
    <property type="taxonomic scope" value="Bacteria"/>
</dbReference>
<dbReference type="KEGG" id="tpi:TREPR_0912"/>
<dbReference type="AlphaFoldDB" id="F5YI81"/>
<dbReference type="InterPro" id="IPR042075">
    <property type="entry name" value="KorB_DNA-db"/>
</dbReference>
<dbReference type="InterPro" id="IPR004437">
    <property type="entry name" value="ParB/RepB/Spo0J"/>
</dbReference>
<dbReference type="PANTHER" id="PTHR33375:SF1">
    <property type="entry name" value="CHROMOSOME-PARTITIONING PROTEIN PARB-RELATED"/>
    <property type="match status" value="1"/>
</dbReference>
<proteinExistence type="inferred from homology"/>
<dbReference type="Proteomes" id="UP000009223">
    <property type="component" value="Chromosome"/>
</dbReference>
<keyword evidence="4" id="KW-1185">Reference proteome</keyword>
<accession>F5YI81</accession>
<dbReference type="HOGENOM" id="CLU_969562_0_0_12"/>
<dbReference type="SMART" id="SM00470">
    <property type="entry name" value="ParB"/>
    <property type="match status" value="1"/>
</dbReference>
<dbReference type="NCBIfam" id="TIGR00180">
    <property type="entry name" value="parB_part"/>
    <property type="match status" value="1"/>
</dbReference>
<sequence>MASISALKNIKARTGTQDSHSANVMVKDIPIGDIRIKANVRQDYTGIEELAESIRQHGLLQPITVYADGDQYIVKTGHRRFLACQKLYETERERFHSIRCIISNAENIAVIQLVENVQREDLSQIDLYNALSSLREQGVSHKHIAEMMGKKLHYIENLFTAINEIQSNEKLKEHLTTAGGSIQNISETKGMLDGQARFDLLDQRQKGNITRAEMRKKAKYLKQDFLFDIPNNQTEALSPELDPSIRILVSDDGLVINLTFNHEASAKMMIAGIRRLIGKYGIKEEKM</sequence>
<dbReference type="OrthoDB" id="9802051at2"/>
<dbReference type="InterPro" id="IPR036086">
    <property type="entry name" value="ParB/Sulfiredoxin_sf"/>
</dbReference>
<evidence type="ECO:0000259" key="2">
    <source>
        <dbReference type="SMART" id="SM00470"/>
    </source>
</evidence>
<dbReference type="EMBL" id="CP001843">
    <property type="protein sequence ID" value="AEF84927.1"/>
    <property type="molecule type" value="Genomic_DNA"/>
</dbReference>
<organism evidence="3 4">
    <name type="scientific">Treponema primitia (strain ATCC BAA-887 / DSM 12427 / ZAS-2)</name>
    <dbReference type="NCBI Taxonomy" id="545694"/>
    <lineage>
        <taxon>Bacteria</taxon>
        <taxon>Pseudomonadati</taxon>
        <taxon>Spirochaetota</taxon>
        <taxon>Spirochaetia</taxon>
        <taxon>Spirochaetales</taxon>
        <taxon>Treponemataceae</taxon>
        <taxon>Treponema</taxon>
    </lineage>
</organism>
<dbReference type="GO" id="GO:0045881">
    <property type="term" value="P:positive regulation of sporulation resulting in formation of a cellular spore"/>
    <property type="evidence" value="ECO:0007669"/>
    <property type="project" value="TreeGrafter"/>
</dbReference>
<reference evidence="4" key="1">
    <citation type="submission" date="2009-12" db="EMBL/GenBank/DDBJ databases">
        <title>Complete sequence of Treponema primitia strain ZAS-2.</title>
        <authorList>
            <person name="Tetu S.G."/>
            <person name="Matson E."/>
            <person name="Ren Q."/>
            <person name="Seshadri R."/>
            <person name="Elbourne L."/>
            <person name="Hassan K.A."/>
            <person name="Durkin A."/>
            <person name="Radune D."/>
            <person name="Mohamoud Y."/>
            <person name="Shay R."/>
            <person name="Jin S."/>
            <person name="Zhang X."/>
            <person name="Lucey K."/>
            <person name="Ballor N.R."/>
            <person name="Ottesen E."/>
            <person name="Rosenthal R."/>
            <person name="Allen A."/>
            <person name="Leadbetter J.R."/>
            <person name="Paulsen I.T."/>
        </authorList>
    </citation>
    <scope>NUCLEOTIDE SEQUENCE [LARGE SCALE GENOMIC DNA]</scope>
    <source>
        <strain evidence="4">ATCC BAA-887 / DSM 12427 / ZAS-2</strain>
    </source>
</reference>
<dbReference type="STRING" id="545694.TREPR_0912"/>
<dbReference type="GO" id="GO:0007059">
    <property type="term" value="P:chromosome segregation"/>
    <property type="evidence" value="ECO:0007669"/>
    <property type="project" value="TreeGrafter"/>
</dbReference>
<reference evidence="3 4" key="2">
    <citation type="journal article" date="2011" name="ISME J.">
        <title>RNA-seq reveals cooperative metabolic interactions between two termite-gut spirochete species in co-culture.</title>
        <authorList>
            <person name="Rosenthal A.Z."/>
            <person name="Matson E.G."/>
            <person name="Eldar A."/>
            <person name="Leadbetter J.R."/>
        </authorList>
    </citation>
    <scope>NUCLEOTIDE SEQUENCE [LARGE SCALE GENOMIC DNA]</scope>
    <source>
        <strain evidence="4">ATCC BAA-887 / DSM 12427 / ZAS-2</strain>
    </source>
</reference>
<name>F5YI81_TREPZ</name>
<comment type="similarity">
    <text evidence="1">Belongs to the ParB family.</text>
</comment>